<dbReference type="GO" id="GO:0141101">
    <property type="term" value="F:tRNA(Ser) (uridine(44)-2'-O-)-methyltransferase activity"/>
    <property type="evidence" value="ECO:0007669"/>
    <property type="project" value="UniProtKB-EC"/>
</dbReference>
<name>A0AA38P467_9AGAR</name>
<evidence type="ECO:0000256" key="2">
    <source>
        <dbReference type="ARBA" id="ARBA00004496"/>
    </source>
</evidence>
<keyword evidence="8 12" id="KW-0808">Transferase</keyword>
<comment type="caution">
    <text evidence="13">The sequence shown here is derived from an EMBL/GenBank/DDBJ whole genome shotgun (WGS) entry which is preliminary data.</text>
</comment>
<gene>
    <name evidence="13" type="ORF">F5878DRAFT_691008</name>
</gene>
<dbReference type="Pfam" id="PF07757">
    <property type="entry name" value="AdoMet_MTase"/>
    <property type="match status" value="1"/>
</dbReference>
<evidence type="ECO:0000256" key="9">
    <source>
        <dbReference type="ARBA" id="ARBA00022691"/>
    </source>
</evidence>
<comment type="function">
    <text evidence="1">Probable adenosyl-L-methionine (AdoMet)-dependent tRNA (uracil-O(2)-)-methyltransferase.</text>
</comment>
<dbReference type="AlphaFoldDB" id="A0AA38P467"/>
<evidence type="ECO:0000256" key="1">
    <source>
        <dbReference type="ARBA" id="ARBA00002778"/>
    </source>
</evidence>
<dbReference type="PANTHER" id="PTHR21210">
    <property type="entry name" value="TRNA (URACIL-O(2)-)-METHYLTRANSFERASE-RELATED"/>
    <property type="match status" value="1"/>
</dbReference>
<comment type="subcellular location">
    <subcellularLocation>
        <location evidence="2 12">Cytoplasm</location>
    </subcellularLocation>
</comment>
<keyword evidence="10 12" id="KW-0819">tRNA processing</keyword>
<keyword evidence="6 12" id="KW-0963">Cytoplasm</keyword>
<dbReference type="EMBL" id="MU806361">
    <property type="protein sequence ID" value="KAJ3835959.1"/>
    <property type="molecule type" value="Genomic_DNA"/>
</dbReference>
<keyword evidence="14" id="KW-1185">Reference proteome</keyword>
<proteinExistence type="inferred from homology"/>
<keyword evidence="9 12" id="KW-0949">S-adenosyl-L-methionine</keyword>
<dbReference type="GO" id="GO:0005737">
    <property type="term" value="C:cytoplasm"/>
    <property type="evidence" value="ECO:0007669"/>
    <property type="project" value="UniProtKB-SubCell"/>
</dbReference>
<dbReference type="InterPro" id="IPR029063">
    <property type="entry name" value="SAM-dependent_MTases_sf"/>
</dbReference>
<accession>A0AA38P467</accession>
<dbReference type="EC" id="2.1.1.211" evidence="4 12"/>
<dbReference type="InterPro" id="IPR011671">
    <property type="entry name" value="tRNA_uracil_MeTrfase"/>
</dbReference>
<evidence type="ECO:0000256" key="11">
    <source>
        <dbReference type="ARBA" id="ARBA00047957"/>
    </source>
</evidence>
<evidence type="ECO:0000256" key="8">
    <source>
        <dbReference type="ARBA" id="ARBA00022679"/>
    </source>
</evidence>
<sequence>MASLPKPMPAVCTSDADPALSGSETYIPLIECPADLPEELFDNAISQLIHRPEYNSTLVLRSEIISDNTDHPESSTSIPTLVNHHPSRFIRRKLLPRRPDRDTSLEQSSSSHTVLVLTPITSETDPLPYYHPRVSHLAFRYLPPHDSESSTTTGILRIEVVPLPNTLSDPNSRLYRTYLALLESDELSKREIHDMLVPREPYQDLYLIMRERHKGLVVAWQEVTDPLKHVFEPRPPAGFIDIGCGNGLLTRILTAEGYKGHGIDVRERMSWKSYPSNAQKHLHVHALDPLDFDQFFPQGVFVITHHAHEHTPCTPVLSTLCSASGYHILTLFPLPNTTSTLDDLMKSLILGEDSSNPNGYSMYRIWLATLSAHTGWEVESGTLRIPSTRNWAIIGLCLR</sequence>
<evidence type="ECO:0000256" key="5">
    <source>
        <dbReference type="ARBA" id="ARBA00017788"/>
    </source>
</evidence>
<evidence type="ECO:0000256" key="3">
    <source>
        <dbReference type="ARBA" id="ARBA00009056"/>
    </source>
</evidence>
<dbReference type="GO" id="GO:0030488">
    <property type="term" value="P:tRNA methylation"/>
    <property type="evidence" value="ECO:0007669"/>
    <property type="project" value="UniProtKB-UniRule"/>
</dbReference>
<evidence type="ECO:0000256" key="12">
    <source>
        <dbReference type="RuleBase" id="RU368004"/>
    </source>
</evidence>
<evidence type="ECO:0000313" key="14">
    <source>
        <dbReference type="Proteomes" id="UP001163846"/>
    </source>
</evidence>
<keyword evidence="7 12" id="KW-0489">Methyltransferase</keyword>
<comment type="catalytic activity">
    <reaction evidence="11 12">
        <text>uridine(44) in tRNA(Ser) + S-adenosyl-L-methionine = 2'-O-methyluridine(44) in tRNA(Ser) + S-adenosyl-L-homocysteine + H(+)</text>
        <dbReference type="Rhea" id="RHEA:43100"/>
        <dbReference type="Rhea" id="RHEA-COMP:10339"/>
        <dbReference type="Rhea" id="RHEA-COMP:10340"/>
        <dbReference type="ChEBI" id="CHEBI:15378"/>
        <dbReference type="ChEBI" id="CHEBI:57856"/>
        <dbReference type="ChEBI" id="CHEBI:59789"/>
        <dbReference type="ChEBI" id="CHEBI:65315"/>
        <dbReference type="ChEBI" id="CHEBI:74478"/>
        <dbReference type="EC" id="2.1.1.211"/>
    </reaction>
</comment>
<dbReference type="SUPFAM" id="SSF53335">
    <property type="entry name" value="S-adenosyl-L-methionine-dependent methyltransferases"/>
    <property type="match status" value="1"/>
</dbReference>
<comment type="similarity">
    <text evidence="3 12">Belongs to the TRM44 family.</text>
</comment>
<evidence type="ECO:0000313" key="13">
    <source>
        <dbReference type="EMBL" id="KAJ3835959.1"/>
    </source>
</evidence>
<dbReference type="Gene3D" id="3.40.50.150">
    <property type="entry name" value="Vaccinia Virus protein VP39"/>
    <property type="match status" value="1"/>
</dbReference>
<evidence type="ECO:0000256" key="10">
    <source>
        <dbReference type="ARBA" id="ARBA00022694"/>
    </source>
</evidence>
<organism evidence="13 14">
    <name type="scientific">Lentinula raphanica</name>
    <dbReference type="NCBI Taxonomy" id="153919"/>
    <lineage>
        <taxon>Eukaryota</taxon>
        <taxon>Fungi</taxon>
        <taxon>Dikarya</taxon>
        <taxon>Basidiomycota</taxon>
        <taxon>Agaricomycotina</taxon>
        <taxon>Agaricomycetes</taxon>
        <taxon>Agaricomycetidae</taxon>
        <taxon>Agaricales</taxon>
        <taxon>Marasmiineae</taxon>
        <taxon>Omphalotaceae</taxon>
        <taxon>Lentinula</taxon>
    </lineage>
</organism>
<evidence type="ECO:0000256" key="7">
    <source>
        <dbReference type="ARBA" id="ARBA00022603"/>
    </source>
</evidence>
<protein>
    <recommendedName>
        <fullName evidence="5 12">tRNA (uracil-O(2)-)-methyltransferase</fullName>
        <ecNumber evidence="4 12">2.1.1.211</ecNumber>
    </recommendedName>
</protein>
<reference evidence="13" key="1">
    <citation type="submission" date="2022-08" db="EMBL/GenBank/DDBJ databases">
        <authorList>
            <consortium name="DOE Joint Genome Institute"/>
            <person name="Min B."/>
            <person name="Riley R."/>
            <person name="Sierra-Patev S."/>
            <person name="Naranjo-Ortiz M."/>
            <person name="Looney B."/>
            <person name="Konkel Z."/>
            <person name="Slot J.C."/>
            <person name="Sakamoto Y."/>
            <person name="Steenwyk J.L."/>
            <person name="Rokas A."/>
            <person name="Carro J."/>
            <person name="Camarero S."/>
            <person name="Ferreira P."/>
            <person name="Molpeceres G."/>
            <person name="Ruiz-Duenas F.J."/>
            <person name="Serrano A."/>
            <person name="Henrissat B."/>
            <person name="Drula E."/>
            <person name="Hughes K.W."/>
            <person name="Mata J.L."/>
            <person name="Ishikawa N.K."/>
            <person name="Vargas-Isla R."/>
            <person name="Ushijima S."/>
            <person name="Smith C.A."/>
            <person name="Ahrendt S."/>
            <person name="Andreopoulos W."/>
            <person name="He G."/>
            <person name="Labutti K."/>
            <person name="Lipzen A."/>
            <person name="Ng V."/>
            <person name="Sandor L."/>
            <person name="Barry K."/>
            <person name="Martinez A.T."/>
            <person name="Xiao Y."/>
            <person name="Gibbons J.G."/>
            <person name="Terashima K."/>
            <person name="Hibbett D.S."/>
            <person name="Grigoriev I.V."/>
        </authorList>
    </citation>
    <scope>NUCLEOTIDE SEQUENCE</scope>
    <source>
        <strain evidence="13">TFB9207</strain>
    </source>
</reference>
<dbReference type="Proteomes" id="UP001163846">
    <property type="component" value="Unassembled WGS sequence"/>
</dbReference>
<comment type="function">
    <text evidence="12">Adenosyl-L-methionine (AdoMet)-dependent tRNA (uracil-O(2)-)-methyltransferase.</text>
</comment>
<evidence type="ECO:0000256" key="4">
    <source>
        <dbReference type="ARBA" id="ARBA00012795"/>
    </source>
</evidence>
<evidence type="ECO:0000256" key="6">
    <source>
        <dbReference type="ARBA" id="ARBA00022490"/>
    </source>
</evidence>
<dbReference type="PANTHER" id="PTHR21210:SF0">
    <property type="entry name" value="TRNA (URACIL-O(2)-)-METHYLTRANSFERASE-RELATED"/>
    <property type="match status" value="1"/>
</dbReference>